<organism evidence="2 3">
    <name type="scientific">Pedobacter flavus</name>
    <dbReference type="NCBI Taxonomy" id="3113906"/>
    <lineage>
        <taxon>Bacteria</taxon>
        <taxon>Pseudomonadati</taxon>
        <taxon>Bacteroidota</taxon>
        <taxon>Sphingobacteriia</taxon>
        <taxon>Sphingobacteriales</taxon>
        <taxon>Sphingobacteriaceae</taxon>
        <taxon>Pedobacter</taxon>
    </lineage>
</organism>
<dbReference type="RefSeq" id="WP_330145895.1">
    <property type="nucleotide sequence ID" value="NZ_JAZDQU010000002.1"/>
</dbReference>
<accession>A0ABU7H0V9</accession>
<protein>
    <submittedName>
        <fullName evidence="2">Uncharacterized protein</fullName>
    </submittedName>
</protein>
<keyword evidence="1" id="KW-0732">Signal</keyword>
<evidence type="ECO:0000313" key="3">
    <source>
        <dbReference type="Proteomes" id="UP001337681"/>
    </source>
</evidence>
<proteinExistence type="predicted"/>
<feature type="chain" id="PRO_5047299195" evidence="1">
    <location>
        <begin position="19"/>
        <end position="280"/>
    </location>
</feature>
<evidence type="ECO:0000313" key="2">
    <source>
        <dbReference type="EMBL" id="MEE1884974.1"/>
    </source>
</evidence>
<name>A0ABU7H0V9_9SPHI</name>
<sequence>MKNLLFLLSSIFVTTAVAQKLPDLQVKEIKVPTTIKIDGDDKDWGSEYGAFNKKLDVYYTLSNDSKNLYLVMKSRSDGKDINKIITAGFALTINTKNEKKVEDGFSVSYPIQSTNAIRSAATQVRTIVVSGSPTSSGSFRVEGMDSILNASRNKQLEAAKEIKVKGFSAIQDSVISVYNEHNILVGAKINAANEYVYELAIPLNLLGLNAAQSKEIAYQLRTNPIVRINPEVFNNTTVTINGNSIKASDIISALPSGGMGGFNDSLIPNEVWGKYKLIQY</sequence>
<evidence type="ECO:0000256" key="1">
    <source>
        <dbReference type="SAM" id="SignalP"/>
    </source>
</evidence>
<feature type="signal peptide" evidence="1">
    <location>
        <begin position="1"/>
        <end position="18"/>
    </location>
</feature>
<reference evidence="2 3" key="1">
    <citation type="submission" date="2024-01" db="EMBL/GenBank/DDBJ databases">
        <title>Pedobacter sp. nov., isolated from oil-contaminated soil.</title>
        <authorList>
            <person name="Le N.T.T."/>
        </authorList>
    </citation>
    <scope>NUCLEOTIDE SEQUENCE [LARGE SCALE GENOMIC DNA]</scope>
    <source>
        <strain evidence="2 3">VNH31</strain>
    </source>
</reference>
<gene>
    <name evidence="2" type="ORF">VRU49_06005</name>
</gene>
<dbReference type="Proteomes" id="UP001337681">
    <property type="component" value="Unassembled WGS sequence"/>
</dbReference>
<keyword evidence="3" id="KW-1185">Reference proteome</keyword>
<comment type="caution">
    <text evidence="2">The sequence shown here is derived from an EMBL/GenBank/DDBJ whole genome shotgun (WGS) entry which is preliminary data.</text>
</comment>
<dbReference type="EMBL" id="JAZDQU010000002">
    <property type="protein sequence ID" value="MEE1884974.1"/>
    <property type="molecule type" value="Genomic_DNA"/>
</dbReference>